<dbReference type="InterPro" id="IPR036638">
    <property type="entry name" value="HLH_DNA-bd_sf"/>
</dbReference>
<dbReference type="InterPro" id="IPR037208">
    <property type="entry name" value="Spo0E-like_sf"/>
</dbReference>
<comment type="caution">
    <text evidence="1">The sequence shown here is derived from an EMBL/GenBank/DDBJ whole genome shotgun (WGS) entry which is preliminary data.</text>
</comment>
<gene>
    <name evidence="1" type="ORF">JJB07_02385</name>
</gene>
<proteinExistence type="predicted"/>
<reference evidence="1 2" key="1">
    <citation type="submission" date="2021-01" db="EMBL/GenBank/DDBJ databases">
        <title>Tumebacillus sp. strain ITR2 16S ribosomal RNA gene Genome sequencing and assembly.</title>
        <authorList>
            <person name="Kang M."/>
        </authorList>
    </citation>
    <scope>NUCLEOTIDE SEQUENCE [LARGE SCALE GENOMIC DNA]</scope>
    <source>
        <strain evidence="1 2">ITR2</strain>
    </source>
</reference>
<dbReference type="Proteomes" id="UP000602284">
    <property type="component" value="Unassembled WGS sequence"/>
</dbReference>
<keyword evidence="2" id="KW-1185">Reference proteome</keyword>
<organism evidence="1 2">
    <name type="scientific">Tumebacillus amylolyticus</name>
    <dbReference type="NCBI Taxonomy" id="2801339"/>
    <lineage>
        <taxon>Bacteria</taxon>
        <taxon>Bacillati</taxon>
        <taxon>Bacillota</taxon>
        <taxon>Bacilli</taxon>
        <taxon>Bacillales</taxon>
        <taxon>Alicyclobacillaceae</taxon>
        <taxon>Tumebacillus</taxon>
    </lineage>
</organism>
<dbReference type="RefSeq" id="WP_201630789.1">
    <property type="nucleotide sequence ID" value="NZ_JAEQNB010000001.1"/>
</dbReference>
<evidence type="ECO:0000313" key="1">
    <source>
        <dbReference type="EMBL" id="MBL0385485.1"/>
    </source>
</evidence>
<name>A0ABS1J5K0_9BACL</name>
<dbReference type="Gene3D" id="4.10.280.10">
    <property type="entry name" value="Helix-loop-helix DNA-binding domain"/>
    <property type="match status" value="1"/>
</dbReference>
<accession>A0ABS1J5K0</accession>
<evidence type="ECO:0000313" key="2">
    <source>
        <dbReference type="Proteomes" id="UP000602284"/>
    </source>
</evidence>
<dbReference type="EMBL" id="JAEQNB010000001">
    <property type="protein sequence ID" value="MBL0385485.1"/>
    <property type="molecule type" value="Genomic_DNA"/>
</dbReference>
<sequence length="51" mass="6199">MDTYLEEIERIRRKLNEVVKEYQGDLLHPNVLLLSQQLDRYIVTYHSKPLQ</sequence>
<dbReference type="InterPro" id="IPR018540">
    <property type="entry name" value="Spo0E-like"/>
</dbReference>
<dbReference type="SUPFAM" id="SSF140500">
    <property type="entry name" value="BAS1536-like"/>
    <property type="match status" value="1"/>
</dbReference>
<dbReference type="Pfam" id="PF09388">
    <property type="entry name" value="SpoOE-like"/>
    <property type="match status" value="1"/>
</dbReference>
<protein>
    <submittedName>
        <fullName evidence="1">Aspartyl-phosphate phosphatase Spo0E family protein</fullName>
    </submittedName>
</protein>